<dbReference type="PANTHER" id="PTHR23117">
    <property type="entry name" value="GUANYLATE KINASE-RELATED"/>
    <property type="match status" value="1"/>
</dbReference>
<dbReference type="GeneID" id="9590512"/>
<proteinExistence type="inferred from homology"/>
<dbReference type="eggNOG" id="KOG0707">
    <property type="taxonomic scope" value="Eukaryota"/>
</dbReference>
<dbReference type="RefSeq" id="XP_003033190.1">
    <property type="nucleotide sequence ID" value="XM_003033144.1"/>
</dbReference>
<evidence type="ECO:0000256" key="7">
    <source>
        <dbReference type="ARBA" id="ARBA00022840"/>
    </source>
</evidence>
<evidence type="ECO:0000256" key="4">
    <source>
        <dbReference type="ARBA" id="ARBA00022679"/>
    </source>
</evidence>
<feature type="domain" description="Guanylate kinase-like" evidence="9">
    <location>
        <begin position="7"/>
        <end position="202"/>
    </location>
</feature>
<reference evidence="10 11" key="1">
    <citation type="journal article" date="2010" name="Nat. Biotechnol.">
        <title>Genome sequence of the model mushroom Schizophyllum commune.</title>
        <authorList>
            <person name="Ohm R.A."/>
            <person name="de Jong J.F."/>
            <person name="Lugones L.G."/>
            <person name="Aerts A."/>
            <person name="Kothe E."/>
            <person name="Stajich J.E."/>
            <person name="de Vries R.P."/>
            <person name="Record E."/>
            <person name="Levasseur A."/>
            <person name="Baker S.E."/>
            <person name="Bartholomew K.A."/>
            <person name="Coutinho P.M."/>
            <person name="Erdmann S."/>
            <person name="Fowler T.J."/>
            <person name="Gathman A.C."/>
            <person name="Lombard V."/>
            <person name="Henrissat B."/>
            <person name="Knabe N."/>
            <person name="Kuees U."/>
            <person name="Lilly W.W."/>
            <person name="Lindquist E."/>
            <person name="Lucas S."/>
            <person name="Magnuson J.K."/>
            <person name="Piumi F."/>
            <person name="Raudaskoski M."/>
            <person name="Salamov A."/>
            <person name="Schmutz J."/>
            <person name="Schwarze F.W.M.R."/>
            <person name="vanKuyk P.A."/>
            <person name="Horton J.S."/>
            <person name="Grigoriev I.V."/>
            <person name="Woesten H.A.B."/>
        </authorList>
    </citation>
    <scope>NUCLEOTIDE SEQUENCE [LARGE SCALE GENOMIC DNA]</scope>
    <source>
        <strain evidence="11">H4-8 / FGSC 9210</strain>
    </source>
</reference>
<evidence type="ECO:0000256" key="6">
    <source>
        <dbReference type="ARBA" id="ARBA00022777"/>
    </source>
</evidence>
<dbReference type="NCBIfam" id="TIGR03263">
    <property type="entry name" value="guanyl_kin"/>
    <property type="match status" value="1"/>
</dbReference>
<dbReference type="FunFam" id="3.40.50.300:FF:000776">
    <property type="entry name" value="Guanylate kinase 2"/>
    <property type="match status" value="1"/>
</dbReference>
<dbReference type="CDD" id="cd00071">
    <property type="entry name" value="GMPK"/>
    <property type="match status" value="1"/>
</dbReference>
<evidence type="ECO:0000256" key="5">
    <source>
        <dbReference type="ARBA" id="ARBA00022741"/>
    </source>
</evidence>
<comment type="similarity">
    <text evidence="1">Belongs to the guanylate kinase family.</text>
</comment>
<dbReference type="AlphaFoldDB" id="D8Q3C4"/>
<name>D8Q3C4_SCHCM</name>
<dbReference type="Gene3D" id="3.40.50.300">
    <property type="entry name" value="P-loop containing nucleotide triphosphate hydrolases"/>
    <property type="match status" value="1"/>
</dbReference>
<gene>
    <name evidence="10" type="ORF">SCHCODRAFT_67167</name>
</gene>
<dbReference type="PROSITE" id="PS00856">
    <property type="entry name" value="GUANYLATE_KINASE_1"/>
    <property type="match status" value="1"/>
</dbReference>
<keyword evidence="4" id="KW-0808">Transferase</keyword>
<evidence type="ECO:0000256" key="8">
    <source>
        <dbReference type="ARBA" id="ARBA00030128"/>
    </source>
</evidence>
<dbReference type="InterPro" id="IPR027417">
    <property type="entry name" value="P-loop_NTPase"/>
</dbReference>
<protein>
    <recommendedName>
        <fullName evidence="3">Guanylate kinase</fullName>
        <ecNumber evidence="2">2.7.4.8</ecNumber>
    </recommendedName>
    <alternativeName>
        <fullName evidence="8">GMP kinase</fullName>
    </alternativeName>
</protein>
<evidence type="ECO:0000259" key="9">
    <source>
        <dbReference type="PROSITE" id="PS50052"/>
    </source>
</evidence>
<dbReference type="OMA" id="NFITHEV"/>
<evidence type="ECO:0000256" key="2">
    <source>
        <dbReference type="ARBA" id="ARBA00012961"/>
    </source>
</evidence>
<dbReference type="SMART" id="SM00072">
    <property type="entry name" value="GuKc"/>
    <property type="match status" value="1"/>
</dbReference>
<dbReference type="GO" id="GO:0005829">
    <property type="term" value="C:cytosol"/>
    <property type="evidence" value="ECO:0007669"/>
    <property type="project" value="TreeGrafter"/>
</dbReference>
<evidence type="ECO:0000256" key="1">
    <source>
        <dbReference type="ARBA" id="ARBA00005790"/>
    </source>
</evidence>
<dbReference type="InterPro" id="IPR020590">
    <property type="entry name" value="Guanylate_kinase_CS"/>
</dbReference>
<dbReference type="Pfam" id="PF00625">
    <property type="entry name" value="Guanylate_kin"/>
    <property type="match status" value="1"/>
</dbReference>
<dbReference type="EMBL" id="GL377305">
    <property type="protein sequence ID" value="EFI98287.1"/>
    <property type="molecule type" value="Genomic_DNA"/>
</dbReference>
<dbReference type="KEGG" id="scm:SCHCO_02617853"/>
<dbReference type="SUPFAM" id="SSF52540">
    <property type="entry name" value="P-loop containing nucleoside triphosphate hydrolases"/>
    <property type="match status" value="1"/>
</dbReference>
<dbReference type="PANTHER" id="PTHR23117:SF13">
    <property type="entry name" value="GUANYLATE KINASE"/>
    <property type="match status" value="1"/>
</dbReference>
<dbReference type="EC" id="2.7.4.8" evidence="2"/>
<dbReference type="GO" id="GO:0004385">
    <property type="term" value="F:GMP kinase activity"/>
    <property type="evidence" value="ECO:0007669"/>
    <property type="project" value="UniProtKB-EC"/>
</dbReference>
<evidence type="ECO:0000313" key="11">
    <source>
        <dbReference type="Proteomes" id="UP000007431"/>
    </source>
</evidence>
<keyword evidence="7" id="KW-0067">ATP-binding</keyword>
<dbReference type="OrthoDB" id="6334211at2759"/>
<evidence type="ECO:0000256" key="3">
    <source>
        <dbReference type="ARBA" id="ARBA00016296"/>
    </source>
</evidence>
<dbReference type="Proteomes" id="UP000007431">
    <property type="component" value="Unassembled WGS sequence"/>
</dbReference>
<dbReference type="InterPro" id="IPR008145">
    <property type="entry name" value="GK/Ca_channel_bsu"/>
</dbReference>
<organism evidence="11">
    <name type="scientific">Schizophyllum commune (strain H4-8 / FGSC 9210)</name>
    <name type="common">Split gill fungus</name>
    <dbReference type="NCBI Taxonomy" id="578458"/>
    <lineage>
        <taxon>Eukaryota</taxon>
        <taxon>Fungi</taxon>
        <taxon>Dikarya</taxon>
        <taxon>Basidiomycota</taxon>
        <taxon>Agaricomycotina</taxon>
        <taxon>Agaricomycetes</taxon>
        <taxon>Agaricomycetidae</taxon>
        <taxon>Agaricales</taxon>
        <taxon>Schizophyllaceae</taxon>
        <taxon>Schizophyllum</taxon>
    </lineage>
</organism>
<keyword evidence="11" id="KW-1185">Reference proteome</keyword>
<dbReference type="InterPro" id="IPR017665">
    <property type="entry name" value="Guanylate_kinase"/>
</dbReference>
<dbReference type="HOGENOM" id="CLU_001715_0_3_1"/>
<keyword evidence="6" id="KW-0418">Kinase</keyword>
<accession>D8Q3C4</accession>
<dbReference type="InParanoid" id="D8Q3C4"/>
<keyword evidence="5" id="KW-0547">Nucleotide-binding</keyword>
<dbReference type="STRING" id="578458.D8Q3C4"/>
<dbReference type="FunCoup" id="D8Q3C4">
    <property type="interactions" value="388"/>
</dbReference>
<dbReference type="VEuPathDB" id="FungiDB:SCHCODRAFT_02617853"/>
<sequence length="228" mass="24681">MPGPDFWRPLVLSGPSGVGKSTLLSRLFAEFPDAFGFSVSHTTRSPRPGEIDGTHYHFVTRDAFLAMRERGAFVESAEFSGNLYGTSHAAIRAVQALGRRCILDIEAQGVRQLKQSPVFEGAKESPDSLPKPVYVFIAPPTLADLRARLAGRGTDTQEAVQKRLATALKEIEYASSQPAPHDLVLVNDDLDRAYALFKQIALGEQVAADAMPAYNIESAELKPVGVAS</sequence>
<dbReference type="PROSITE" id="PS50052">
    <property type="entry name" value="GUANYLATE_KINASE_2"/>
    <property type="match status" value="1"/>
</dbReference>
<dbReference type="GO" id="GO:0005524">
    <property type="term" value="F:ATP binding"/>
    <property type="evidence" value="ECO:0007669"/>
    <property type="project" value="UniProtKB-KW"/>
</dbReference>
<evidence type="ECO:0000313" key="10">
    <source>
        <dbReference type="EMBL" id="EFI98287.1"/>
    </source>
</evidence>
<dbReference type="InterPro" id="IPR008144">
    <property type="entry name" value="Guanylate_kin-like_dom"/>
</dbReference>